<dbReference type="Proteomes" id="UP000813461">
    <property type="component" value="Unassembled WGS sequence"/>
</dbReference>
<protein>
    <submittedName>
        <fullName evidence="1">Uncharacterized protein</fullName>
    </submittedName>
</protein>
<sequence>MDKNGRWTVKLQVWRTDKDAHVDWTLLDSNGNEAGKGSAASSNKADVQFYVESKYRPLEHMMPYGVNGFLTGWTKFDDTRVKFEIQKEMVGCPLINTRGVWLIPDPCKPYMWTENRLESKMFEVNTCWQNCKNEQDRKLLPSDMNCNDLNDADWYDRDGKQHRDFECYWKGF</sequence>
<keyword evidence="2" id="KW-1185">Reference proteome</keyword>
<evidence type="ECO:0000313" key="2">
    <source>
        <dbReference type="Proteomes" id="UP000813461"/>
    </source>
</evidence>
<name>A0A8K0VTI9_9PLEO</name>
<reference evidence="1" key="1">
    <citation type="journal article" date="2021" name="Nat. Commun.">
        <title>Genetic determinants of endophytism in the Arabidopsis root mycobiome.</title>
        <authorList>
            <person name="Mesny F."/>
            <person name="Miyauchi S."/>
            <person name="Thiergart T."/>
            <person name="Pickel B."/>
            <person name="Atanasova L."/>
            <person name="Karlsson M."/>
            <person name="Huettel B."/>
            <person name="Barry K.W."/>
            <person name="Haridas S."/>
            <person name="Chen C."/>
            <person name="Bauer D."/>
            <person name="Andreopoulos W."/>
            <person name="Pangilinan J."/>
            <person name="LaButti K."/>
            <person name="Riley R."/>
            <person name="Lipzen A."/>
            <person name="Clum A."/>
            <person name="Drula E."/>
            <person name="Henrissat B."/>
            <person name="Kohler A."/>
            <person name="Grigoriev I.V."/>
            <person name="Martin F.M."/>
            <person name="Hacquard S."/>
        </authorList>
    </citation>
    <scope>NUCLEOTIDE SEQUENCE</scope>
    <source>
        <strain evidence="1">MPI-SDFR-AT-0120</strain>
    </source>
</reference>
<organism evidence="1 2">
    <name type="scientific">Paraphoma chrysanthemicola</name>
    <dbReference type="NCBI Taxonomy" id="798071"/>
    <lineage>
        <taxon>Eukaryota</taxon>
        <taxon>Fungi</taxon>
        <taxon>Dikarya</taxon>
        <taxon>Ascomycota</taxon>
        <taxon>Pezizomycotina</taxon>
        <taxon>Dothideomycetes</taxon>
        <taxon>Pleosporomycetidae</taxon>
        <taxon>Pleosporales</taxon>
        <taxon>Pleosporineae</taxon>
        <taxon>Phaeosphaeriaceae</taxon>
        <taxon>Paraphoma</taxon>
    </lineage>
</organism>
<dbReference type="OrthoDB" id="73875at2759"/>
<dbReference type="EMBL" id="JAGMVJ010000024">
    <property type="protein sequence ID" value="KAH7071760.1"/>
    <property type="molecule type" value="Genomic_DNA"/>
</dbReference>
<dbReference type="AlphaFoldDB" id="A0A8K0VTI9"/>
<evidence type="ECO:0000313" key="1">
    <source>
        <dbReference type="EMBL" id="KAH7071760.1"/>
    </source>
</evidence>
<comment type="caution">
    <text evidence="1">The sequence shown here is derived from an EMBL/GenBank/DDBJ whole genome shotgun (WGS) entry which is preliminary data.</text>
</comment>
<gene>
    <name evidence="1" type="ORF">FB567DRAFT_455258</name>
</gene>
<proteinExistence type="predicted"/>
<accession>A0A8K0VTI9</accession>